<evidence type="ECO:0000256" key="13">
    <source>
        <dbReference type="ARBA" id="ARBA00023268"/>
    </source>
</evidence>
<evidence type="ECO:0000256" key="8">
    <source>
        <dbReference type="ARBA" id="ARBA00022793"/>
    </source>
</evidence>
<dbReference type="CDD" id="cd00405">
    <property type="entry name" value="PRAI"/>
    <property type="match status" value="1"/>
</dbReference>
<keyword evidence="10 15" id="KW-0057">Aromatic amino acid biosynthesis</keyword>
<comment type="similarity">
    <text evidence="15">Belongs to the TrpC family.</text>
</comment>
<dbReference type="GO" id="GO:0000162">
    <property type="term" value="P:L-tryptophan biosynthetic process"/>
    <property type="evidence" value="ECO:0007669"/>
    <property type="project" value="UniProtKB-UniRule"/>
</dbReference>
<keyword evidence="9 15" id="KW-0822">Tryptophan biosynthesis</keyword>
<comment type="pathway">
    <text evidence="3 16">Amino-acid biosynthesis; L-tryptophan biosynthesis; L-tryptophan from chorismate: step 3/5.</text>
</comment>
<evidence type="ECO:0000256" key="16">
    <source>
        <dbReference type="HAMAP-Rule" id="MF_00135"/>
    </source>
</evidence>
<dbReference type="InterPro" id="IPR001240">
    <property type="entry name" value="PRAI_dom"/>
</dbReference>
<dbReference type="FunFam" id="3.20.20.70:FF:000024">
    <property type="entry name" value="Indole-3-glycerol phosphate synthase"/>
    <property type="match status" value="1"/>
</dbReference>
<keyword evidence="13" id="KW-0511">Multifunctional enzyme</keyword>
<evidence type="ECO:0000256" key="15">
    <source>
        <dbReference type="HAMAP-Rule" id="MF_00134"/>
    </source>
</evidence>
<organism evidence="19 20">
    <name type="scientific">Echinimonas agarilytica</name>
    <dbReference type="NCBI Taxonomy" id="1215918"/>
    <lineage>
        <taxon>Bacteria</taxon>
        <taxon>Pseudomonadati</taxon>
        <taxon>Pseudomonadota</taxon>
        <taxon>Gammaproteobacteria</taxon>
        <taxon>Alteromonadales</taxon>
        <taxon>Echinimonadaceae</taxon>
        <taxon>Echinimonas</taxon>
    </lineage>
</organism>
<dbReference type="PROSITE" id="PS00614">
    <property type="entry name" value="IGPS"/>
    <property type="match status" value="1"/>
</dbReference>
<dbReference type="InterPro" id="IPR013798">
    <property type="entry name" value="Indole-3-glycerol_P_synth_dom"/>
</dbReference>
<evidence type="ECO:0000256" key="3">
    <source>
        <dbReference type="ARBA" id="ARBA00004664"/>
    </source>
</evidence>
<feature type="domain" description="Indole-3-glycerol phosphate synthase" evidence="17">
    <location>
        <begin position="8"/>
        <end position="254"/>
    </location>
</feature>
<evidence type="ECO:0000256" key="10">
    <source>
        <dbReference type="ARBA" id="ARBA00023141"/>
    </source>
</evidence>
<evidence type="ECO:0000256" key="5">
    <source>
        <dbReference type="ARBA" id="ARBA00007902"/>
    </source>
</evidence>
<comment type="caution">
    <text evidence="19">The sequence shown here is derived from an EMBL/GenBank/DDBJ whole genome shotgun (WGS) entry which is preliminary data.</text>
</comment>
<dbReference type="EMBL" id="JAMQGP010000002">
    <property type="protein sequence ID" value="MCM2679489.1"/>
    <property type="molecule type" value="Genomic_DNA"/>
</dbReference>
<dbReference type="Gene3D" id="3.20.20.70">
    <property type="entry name" value="Aldolase class I"/>
    <property type="match status" value="2"/>
</dbReference>
<feature type="domain" description="N-(5'phosphoribosyl) anthranilate isomerase (PRAI)" evidence="18">
    <location>
        <begin position="260"/>
        <end position="453"/>
    </location>
</feature>
<name>A0AA41W5N5_9GAMM</name>
<evidence type="ECO:0000256" key="6">
    <source>
        <dbReference type="ARBA" id="ARBA00009847"/>
    </source>
</evidence>
<dbReference type="EC" id="4.1.1.48" evidence="15"/>
<dbReference type="RefSeq" id="WP_251260867.1">
    <property type="nucleotide sequence ID" value="NZ_JAMQGP010000002.1"/>
</dbReference>
<dbReference type="Pfam" id="PF00697">
    <property type="entry name" value="PRAI"/>
    <property type="match status" value="1"/>
</dbReference>
<dbReference type="PANTHER" id="PTHR22854">
    <property type="entry name" value="TRYPTOPHAN BIOSYNTHESIS PROTEIN"/>
    <property type="match status" value="1"/>
</dbReference>
<dbReference type="NCBIfam" id="NF006945">
    <property type="entry name" value="PRK09427.1"/>
    <property type="match status" value="1"/>
</dbReference>
<dbReference type="CDD" id="cd00331">
    <property type="entry name" value="IGPS"/>
    <property type="match status" value="1"/>
</dbReference>
<comment type="pathway">
    <text evidence="4 15">Amino-acid biosynthesis; L-tryptophan biosynthesis; L-tryptophan from chorismate: step 4/5.</text>
</comment>
<dbReference type="HAMAP" id="MF_00134_B">
    <property type="entry name" value="IGPS_B"/>
    <property type="match status" value="1"/>
</dbReference>
<dbReference type="Pfam" id="PF00218">
    <property type="entry name" value="IGPS"/>
    <property type="match status" value="1"/>
</dbReference>
<dbReference type="InterPro" id="IPR013785">
    <property type="entry name" value="Aldolase_TIM"/>
</dbReference>
<keyword evidence="7 15" id="KW-0028">Amino-acid biosynthesis</keyword>
<proteinExistence type="inferred from homology"/>
<comment type="similarity">
    <text evidence="5">In the N-terminal section; belongs to the TrpC family.</text>
</comment>
<dbReference type="Proteomes" id="UP001165393">
    <property type="component" value="Unassembled WGS sequence"/>
</dbReference>
<keyword evidence="11 16" id="KW-0413">Isomerase</keyword>
<evidence type="ECO:0000313" key="20">
    <source>
        <dbReference type="Proteomes" id="UP001165393"/>
    </source>
</evidence>
<dbReference type="PANTHER" id="PTHR22854:SF2">
    <property type="entry name" value="INDOLE-3-GLYCEROL-PHOSPHATE SYNTHASE"/>
    <property type="match status" value="1"/>
</dbReference>
<dbReference type="GO" id="GO:0004640">
    <property type="term" value="F:phosphoribosylanthranilate isomerase activity"/>
    <property type="evidence" value="ECO:0007669"/>
    <property type="project" value="UniProtKB-UniRule"/>
</dbReference>
<comment type="catalytic activity">
    <reaction evidence="1 16">
        <text>N-(5-phospho-beta-D-ribosyl)anthranilate = 1-(2-carboxyphenylamino)-1-deoxy-D-ribulose 5-phosphate</text>
        <dbReference type="Rhea" id="RHEA:21540"/>
        <dbReference type="ChEBI" id="CHEBI:18277"/>
        <dbReference type="ChEBI" id="CHEBI:58613"/>
        <dbReference type="EC" id="5.3.1.24"/>
    </reaction>
</comment>
<dbReference type="InterPro" id="IPR011060">
    <property type="entry name" value="RibuloseP-bd_barrel"/>
</dbReference>
<dbReference type="SUPFAM" id="SSF51366">
    <property type="entry name" value="Ribulose-phoshate binding barrel"/>
    <property type="match status" value="2"/>
</dbReference>
<dbReference type="EC" id="5.3.1.24" evidence="16"/>
<accession>A0AA41W5N5</accession>
<protein>
    <recommendedName>
        <fullName evidence="15 16">Multifunctional fusion protein</fullName>
    </recommendedName>
    <domain>
        <recommendedName>
            <fullName evidence="15">Indole-3-glycerol phosphate synthase</fullName>
            <shortName evidence="15">IGPS</shortName>
            <ecNumber evidence="15">4.1.1.48</ecNumber>
        </recommendedName>
    </domain>
    <domain>
        <recommendedName>
            <fullName evidence="16">N-(5'-phosphoribosyl)anthranilate isomerase</fullName>
            <shortName evidence="16">PRAI</shortName>
            <ecNumber evidence="16">5.3.1.24</ecNumber>
        </recommendedName>
    </domain>
</protein>
<keyword evidence="20" id="KW-1185">Reference proteome</keyword>
<evidence type="ECO:0000313" key="19">
    <source>
        <dbReference type="EMBL" id="MCM2679489.1"/>
    </source>
</evidence>
<keyword evidence="12 15" id="KW-0456">Lyase</keyword>
<comment type="similarity">
    <text evidence="6">In the C-terminal section; belongs to the TrpF family.</text>
</comment>
<comment type="catalytic activity">
    <reaction evidence="2 15">
        <text>1-(2-carboxyphenylamino)-1-deoxy-D-ribulose 5-phosphate + H(+) = (1S,2R)-1-C-(indol-3-yl)glycerol 3-phosphate + CO2 + H2O</text>
        <dbReference type="Rhea" id="RHEA:23476"/>
        <dbReference type="ChEBI" id="CHEBI:15377"/>
        <dbReference type="ChEBI" id="CHEBI:15378"/>
        <dbReference type="ChEBI" id="CHEBI:16526"/>
        <dbReference type="ChEBI" id="CHEBI:58613"/>
        <dbReference type="ChEBI" id="CHEBI:58866"/>
        <dbReference type="EC" id="4.1.1.48"/>
    </reaction>
</comment>
<reference evidence="19 20" key="1">
    <citation type="journal article" date="2013" name="Antonie Van Leeuwenhoek">
        <title>Echinimonas agarilytica gen. nov., sp. nov., a new gammaproteobacterium isolated from the sea urchin Strongylocentrotus intermedius.</title>
        <authorList>
            <person name="Nedashkovskaya O.I."/>
            <person name="Stenkova A.M."/>
            <person name="Zhukova N.V."/>
            <person name="Van Trappen S."/>
            <person name="Lee J.S."/>
            <person name="Kim S.B."/>
        </authorList>
    </citation>
    <scope>NUCLEOTIDE SEQUENCE [LARGE SCALE GENOMIC DNA]</scope>
    <source>
        <strain evidence="19 20">KMM 6351</strain>
    </source>
</reference>
<comment type="similarity">
    <text evidence="16">Belongs to the TrpF family.</text>
</comment>
<dbReference type="GO" id="GO:0004425">
    <property type="term" value="F:indole-3-glycerol-phosphate synthase activity"/>
    <property type="evidence" value="ECO:0007669"/>
    <property type="project" value="UniProtKB-UniRule"/>
</dbReference>
<comment type="function">
    <text evidence="14">Bifunctional enzyme that catalyzes two sequential steps of tryptophan biosynthetic pathway. The first reaction is catalyzed by the isomerase, coded by the TrpF domain; the second reaction is catalyzed by the synthase, coded by the TrpC domain.</text>
</comment>
<evidence type="ECO:0000256" key="14">
    <source>
        <dbReference type="ARBA" id="ARBA00025592"/>
    </source>
</evidence>
<keyword evidence="8 15" id="KW-0210">Decarboxylase</keyword>
<dbReference type="AlphaFoldDB" id="A0AA41W5N5"/>
<evidence type="ECO:0000256" key="2">
    <source>
        <dbReference type="ARBA" id="ARBA00001633"/>
    </source>
</evidence>
<evidence type="ECO:0000256" key="7">
    <source>
        <dbReference type="ARBA" id="ARBA00022605"/>
    </source>
</evidence>
<dbReference type="InterPro" id="IPR001468">
    <property type="entry name" value="Indole-3-GlycerolPSynthase_CS"/>
</dbReference>
<evidence type="ECO:0000256" key="9">
    <source>
        <dbReference type="ARBA" id="ARBA00022822"/>
    </source>
</evidence>
<evidence type="ECO:0000259" key="18">
    <source>
        <dbReference type="Pfam" id="PF00697"/>
    </source>
</evidence>
<evidence type="ECO:0000256" key="11">
    <source>
        <dbReference type="ARBA" id="ARBA00023235"/>
    </source>
</evidence>
<dbReference type="HAMAP" id="MF_00135">
    <property type="entry name" value="PRAI"/>
    <property type="match status" value="1"/>
</dbReference>
<evidence type="ECO:0000256" key="12">
    <source>
        <dbReference type="ARBA" id="ARBA00023239"/>
    </source>
</evidence>
<evidence type="ECO:0000259" key="17">
    <source>
        <dbReference type="Pfam" id="PF00218"/>
    </source>
</evidence>
<dbReference type="InterPro" id="IPR045186">
    <property type="entry name" value="Indole-3-glycerol_P_synth"/>
</dbReference>
<gene>
    <name evidence="19" type="primary">trpCF</name>
    <name evidence="15" type="synonym">trpC</name>
    <name evidence="16" type="synonym">trpF</name>
    <name evidence="19" type="ORF">NAF29_07370</name>
</gene>
<sequence>MLEDTILGKIVDDKRDTLVHLKAERPLSTFREEVGTSDRDFYTALRAIKPAFILECKKASPSKGLIREPFNLDEIAQAYLPWASAISCLTDTQYFQGCMAYLKQVRDQVTQPVILKDFVIDPYQIYLGRLHGADATLLMLSVLTDDEYNSLADVAHSLGMGVLTEVSTQDELERAIALNAKVIGINNRNLRDLSIDLNRTYELGEQIPSDRIIVSESGINLHQQVRELSRVADAFLVGSSLMSQSDVSIAARQLIIGSHKVCGLTRAEDALAAQGAGAEFGGLIFAEKSPRYISAAQAKDVMAGAALKYVGVFVNEDINTVANLALELGLSAIQLHGSESAQYIAQLRDRVGQNIELWKAHGVTDSIPDLNIAQVDRHLLDSRIGQQTGGTGTQFDWSLLKGIDLSNIMIAGGLNPDNAAQAAALNSAGLDFNSGVESTPGIKDHHKISSAFEALRHY</sequence>
<evidence type="ECO:0000256" key="1">
    <source>
        <dbReference type="ARBA" id="ARBA00001164"/>
    </source>
</evidence>
<evidence type="ECO:0000256" key="4">
    <source>
        <dbReference type="ARBA" id="ARBA00004696"/>
    </source>
</evidence>